<dbReference type="Proteomes" id="UP000076574">
    <property type="component" value="Unassembled WGS sequence"/>
</dbReference>
<dbReference type="SUPFAM" id="SSF53597">
    <property type="entry name" value="Dihydrofolate reductase-like"/>
    <property type="match status" value="1"/>
</dbReference>
<dbReference type="InterPro" id="IPR050765">
    <property type="entry name" value="Riboflavin_Biosynth_HTPR"/>
</dbReference>
<dbReference type="STRING" id="943830.A4A58_02510"/>
<feature type="domain" description="Bacterial bifunctional deaminase-reductase C-terminal" evidence="1">
    <location>
        <begin position="10"/>
        <end position="190"/>
    </location>
</feature>
<comment type="caution">
    <text evidence="2">The sequence shown here is derived from an EMBL/GenBank/DDBJ whole genome shotgun (WGS) entry which is preliminary data.</text>
</comment>
<dbReference type="RefSeq" id="WP_068729479.1">
    <property type="nucleotide sequence ID" value="NZ_LVYV01000001.1"/>
</dbReference>
<dbReference type="InterPro" id="IPR002734">
    <property type="entry name" value="RibDG_C"/>
</dbReference>
<sequence length="217" mass="23514">MSLARVQHVSVSLDGFATGEGQSLDAPFGHAGERLHQWMFATRWGRQMLGQPGGTAGIDDAFLRLFAPGIGAEIMGARKFGPPTWHEDPDWKGWWGPNPPFHTPVFVLTHHPRASIDMEGGTVFHFIDASPAEALETAREAAGGKDVRIGGGPTTIRDFLAAGLVDHMHIVVVPILLGRGVRLWDGVEGLEKDYEIETTSSPGGVAHMTFARKHKPL</sequence>
<dbReference type="InterPro" id="IPR024072">
    <property type="entry name" value="DHFR-like_dom_sf"/>
</dbReference>
<accession>A0A161RPI1</accession>
<dbReference type="PANTHER" id="PTHR38011">
    <property type="entry name" value="DIHYDROFOLATE REDUCTASE FAMILY PROTEIN (AFU_ORTHOLOGUE AFUA_8G06820)"/>
    <property type="match status" value="1"/>
</dbReference>
<dbReference type="EMBL" id="LVYV01000001">
    <property type="protein sequence ID" value="KZD25328.1"/>
    <property type="molecule type" value="Genomic_DNA"/>
</dbReference>
<proteinExistence type="predicted"/>
<dbReference type="GO" id="GO:0009231">
    <property type="term" value="P:riboflavin biosynthetic process"/>
    <property type="evidence" value="ECO:0007669"/>
    <property type="project" value="InterPro"/>
</dbReference>
<evidence type="ECO:0000259" key="1">
    <source>
        <dbReference type="Pfam" id="PF01872"/>
    </source>
</evidence>
<dbReference type="Pfam" id="PF01872">
    <property type="entry name" value="RibD_C"/>
    <property type="match status" value="1"/>
</dbReference>
<protein>
    <submittedName>
        <fullName evidence="2">Deaminase</fullName>
    </submittedName>
</protein>
<gene>
    <name evidence="2" type="ORF">A4A58_02510</name>
</gene>
<organism evidence="2 3">
    <name type="scientific">Tardiphaga robiniae</name>
    <dbReference type="NCBI Taxonomy" id="943830"/>
    <lineage>
        <taxon>Bacteria</taxon>
        <taxon>Pseudomonadati</taxon>
        <taxon>Pseudomonadota</taxon>
        <taxon>Alphaproteobacteria</taxon>
        <taxon>Hyphomicrobiales</taxon>
        <taxon>Nitrobacteraceae</taxon>
        <taxon>Tardiphaga</taxon>
    </lineage>
</organism>
<dbReference type="GO" id="GO:0008703">
    <property type="term" value="F:5-amino-6-(5-phosphoribosylamino)uracil reductase activity"/>
    <property type="evidence" value="ECO:0007669"/>
    <property type="project" value="InterPro"/>
</dbReference>
<dbReference type="OrthoDB" id="2313602at2"/>
<keyword evidence="3" id="KW-1185">Reference proteome</keyword>
<evidence type="ECO:0000313" key="3">
    <source>
        <dbReference type="Proteomes" id="UP000076574"/>
    </source>
</evidence>
<evidence type="ECO:0000313" key="2">
    <source>
        <dbReference type="EMBL" id="KZD25328.1"/>
    </source>
</evidence>
<dbReference type="Gene3D" id="3.40.430.10">
    <property type="entry name" value="Dihydrofolate Reductase, subunit A"/>
    <property type="match status" value="1"/>
</dbReference>
<dbReference type="AlphaFoldDB" id="A0A161RPI1"/>
<reference evidence="2 3" key="1">
    <citation type="submission" date="2016-03" db="EMBL/GenBank/DDBJ databases">
        <title>Microsymbionts genomes from the relict species Vavilovia formosa (Stev.) Fed.</title>
        <authorList>
            <person name="Kopat V."/>
            <person name="Chirak E."/>
            <person name="Kimeklis A."/>
            <person name="Andronov E."/>
        </authorList>
    </citation>
    <scope>NUCLEOTIDE SEQUENCE [LARGE SCALE GENOMIC DNA]</scope>
    <source>
        <strain evidence="2 3">Vaf07</strain>
    </source>
</reference>
<name>A0A161RPI1_9BRAD</name>
<dbReference type="PANTHER" id="PTHR38011:SF12">
    <property type="entry name" value="BIFUNCTIONAL DEAMINASE-REDUCTASE DOMAIN PROTEIN"/>
    <property type="match status" value="1"/>
</dbReference>